<protein>
    <submittedName>
        <fullName evidence="3">Oxidoreductase</fullName>
    </submittedName>
</protein>
<evidence type="ECO:0000313" key="3">
    <source>
        <dbReference type="WBParaSite" id="HPLM_0001253601-mRNA-1"/>
    </source>
</evidence>
<evidence type="ECO:0000313" key="2">
    <source>
        <dbReference type="Proteomes" id="UP000268014"/>
    </source>
</evidence>
<reference evidence="1 2" key="2">
    <citation type="submission" date="2018-11" db="EMBL/GenBank/DDBJ databases">
        <authorList>
            <consortium name="Pathogen Informatics"/>
        </authorList>
    </citation>
    <scope>NUCLEOTIDE SEQUENCE [LARGE SCALE GENOMIC DNA]</scope>
    <source>
        <strain evidence="1 2">MHpl1</strain>
    </source>
</reference>
<evidence type="ECO:0000313" key="1">
    <source>
        <dbReference type="EMBL" id="VDO45953.1"/>
    </source>
</evidence>
<proteinExistence type="predicted"/>
<sequence length="54" mass="6112">MLTRASLDFFNFTGIAKSMKWVPRFLPLIERRNMITVRPSTSRPAVATSDISPS</sequence>
<gene>
    <name evidence="1" type="ORF">HPLM_LOCUS12528</name>
</gene>
<name>A0A0N4WMT0_HAEPC</name>
<dbReference type="Proteomes" id="UP000268014">
    <property type="component" value="Unassembled WGS sequence"/>
</dbReference>
<dbReference type="WBParaSite" id="HPLM_0001253601-mRNA-1">
    <property type="protein sequence ID" value="HPLM_0001253601-mRNA-1"/>
    <property type="gene ID" value="HPLM_0001253601"/>
</dbReference>
<keyword evidence="2" id="KW-1185">Reference proteome</keyword>
<accession>A0A0N4WMT0</accession>
<reference evidence="3" key="1">
    <citation type="submission" date="2017-02" db="UniProtKB">
        <authorList>
            <consortium name="WormBaseParasite"/>
        </authorList>
    </citation>
    <scope>IDENTIFICATION</scope>
</reference>
<organism evidence="3">
    <name type="scientific">Haemonchus placei</name>
    <name type="common">Barber's pole worm</name>
    <dbReference type="NCBI Taxonomy" id="6290"/>
    <lineage>
        <taxon>Eukaryota</taxon>
        <taxon>Metazoa</taxon>
        <taxon>Ecdysozoa</taxon>
        <taxon>Nematoda</taxon>
        <taxon>Chromadorea</taxon>
        <taxon>Rhabditida</taxon>
        <taxon>Rhabditina</taxon>
        <taxon>Rhabditomorpha</taxon>
        <taxon>Strongyloidea</taxon>
        <taxon>Trichostrongylidae</taxon>
        <taxon>Haemonchus</taxon>
    </lineage>
</organism>
<dbReference type="EMBL" id="UZAF01017894">
    <property type="protein sequence ID" value="VDO45953.1"/>
    <property type="molecule type" value="Genomic_DNA"/>
</dbReference>
<dbReference type="AlphaFoldDB" id="A0A0N4WMT0"/>